<comment type="similarity">
    <text evidence="1">Belongs to the GcvT family.</text>
</comment>
<dbReference type="PIRSF" id="PIRSF006487">
    <property type="entry name" value="GcvT"/>
    <property type="match status" value="1"/>
</dbReference>
<dbReference type="Gene3D" id="2.40.30.110">
    <property type="entry name" value="Aminomethyltransferase beta-barrel domains"/>
    <property type="match status" value="1"/>
</dbReference>
<dbReference type="GO" id="GO:0006546">
    <property type="term" value="P:glycine catabolic process"/>
    <property type="evidence" value="ECO:0007669"/>
    <property type="project" value="InterPro"/>
</dbReference>
<evidence type="ECO:0000256" key="3">
    <source>
        <dbReference type="ARBA" id="ARBA00022576"/>
    </source>
</evidence>
<dbReference type="NCBIfam" id="TIGR00528">
    <property type="entry name" value="gcvT"/>
    <property type="match status" value="1"/>
</dbReference>
<dbReference type="Pfam" id="PF01571">
    <property type="entry name" value="GCV_T"/>
    <property type="match status" value="1"/>
</dbReference>
<evidence type="ECO:0000313" key="10">
    <source>
        <dbReference type="EMBL" id="ACS79988.1"/>
    </source>
</evidence>
<dbReference type="PANTHER" id="PTHR43757:SF2">
    <property type="entry name" value="AMINOMETHYLTRANSFERASE, MITOCHONDRIAL"/>
    <property type="match status" value="1"/>
</dbReference>
<dbReference type="EC" id="2.1.2.10" evidence="2"/>
<evidence type="ECO:0000313" key="11">
    <source>
        <dbReference type="Proteomes" id="UP000002601"/>
    </source>
</evidence>
<dbReference type="Gene3D" id="3.30.1360.120">
    <property type="entry name" value="Probable tRNA modification gtpase trme, domain 1"/>
    <property type="match status" value="1"/>
</dbReference>
<dbReference type="RefSeq" id="WP_015851804.1">
    <property type="nucleotide sequence ID" value="NC_012881.1"/>
</dbReference>
<feature type="domain" description="Aminomethyltransferase C-terminal" evidence="9">
    <location>
        <begin position="270"/>
        <end position="344"/>
    </location>
</feature>
<dbReference type="Proteomes" id="UP000002601">
    <property type="component" value="Chromosome"/>
</dbReference>
<dbReference type="NCBIfam" id="NF001567">
    <property type="entry name" value="PRK00389.1"/>
    <property type="match status" value="1"/>
</dbReference>
<dbReference type="GO" id="GO:0008483">
    <property type="term" value="F:transaminase activity"/>
    <property type="evidence" value="ECO:0007669"/>
    <property type="project" value="UniProtKB-KW"/>
</dbReference>
<evidence type="ECO:0000256" key="1">
    <source>
        <dbReference type="ARBA" id="ARBA00008609"/>
    </source>
</evidence>
<evidence type="ECO:0000256" key="7">
    <source>
        <dbReference type="PIRSR" id="PIRSR006487-1"/>
    </source>
</evidence>
<dbReference type="KEGG" id="dsa:Desal_1927"/>
<feature type="binding site" evidence="7">
    <location>
        <position position="197"/>
    </location>
    <ligand>
        <name>substrate</name>
    </ligand>
</feature>
<evidence type="ECO:0000256" key="5">
    <source>
        <dbReference type="ARBA" id="ARBA00031395"/>
    </source>
</evidence>
<dbReference type="EMBL" id="CP001649">
    <property type="protein sequence ID" value="ACS79988.1"/>
    <property type="molecule type" value="Genomic_DNA"/>
</dbReference>
<evidence type="ECO:0000259" key="9">
    <source>
        <dbReference type="Pfam" id="PF08669"/>
    </source>
</evidence>
<proteinExistence type="inferred from homology"/>
<dbReference type="OrthoDB" id="9774591at2"/>
<accession>C6BUH9</accession>
<dbReference type="HOGENOM" id="CLU_007884_10_2_7"/>
<keyword evidence="4" id="KW-0808">Transferase</keyword>
<dbReference type="STRING" id="526222.Desal_1927"/>
<reference evidence="10 11" key="1">
    <citation type="submission" date="2009-06" db="EMBL/GenBank/DDBJ databases">
        <title>Complete sequence of Desulfovibrio salexigens DSM 2638.</title>
        <authorList>
            <consortium name="US DOE Joint Genome Institute"/>
            <person name="Lucas S."/>
            <person name="Copeland A."/>
            <person name="Lapidus A."/>
            <person name="Glavina del Rio T."/>
            <person name="Tice H."/>
            <person name="Bruce D."/>
            <person name="Goodwin L."/>
            <person name="Pitluck S."/>
            <person name="Munk A.C."/>
            <person name="Brettin T."/>
            <person name="Detter J.C."/>
            <person name="Han C."/>
            <person name="Tapia R."/>
            <person name="Larimer F."/>
            <person name="Land M."/>
            <person name="Hauser L."/>
            <person name="Kyrpides N."/>
            <person name="Anderson I."/>
            <person name="Wall J.D."/>
            <person name="Arkin A.P."/>
            <person name="Dehal P."/>
            <person name="Chivian D."/>
            <person name="Giles B."/>
            <person name="Hazen T.C."/>
        </authorList>
    </citation>
    <scope>NUCLEOTIDE SEQUENCE [LARGE SCALE GENOMIC DNA]</scope>
    <source>
        <strain evidence="11">ATCC 14822 / DSM 2638 / NCIMB 8403 / VKM B-1763</strain>
    </source>
</reference>
<dbReference type="InterPro" id="IPR027266">
    <property type="entry name" value="TrmE/GcvT-like"/>
</dbReference>
<protein>
    <recommendedName>
        <fullName evidence="2">aminomethyltransferase</fullName>
        <ecNumber evidence="2">2.1.2.10</ecNumber>
    </recommendedName>
    <alternativeName>
        <fullName evidence="5">Glycine cleavage system T protein</fullName>
    </alternativeName>
</protein>
<dbReference type="Gene3D" id="3.30.70.1400">
    <property type="entry name" value="Aminomethyltransferase beta-barrel domains"/>
    <property type="match status" value="1"/>
</dbReference>
<keyword evidence="3" id="KW-0032">Aminotransferase</keyword>
<dbReference type="InterPro" id="IPR028896">
    <property type="entry name" value="GcvT/YgfZ/DmdA"/>
</dbReference>
<dbReference type="Pfam" id="PF08669">
    <property type="entry name" value="GCV_T_C"/>
    <property type="match status" value="1"/>
</dbReference>
<evidence type="ECO:0000256" key="2">
    <source>
        <dbReference type="ARBA" id="ARBA00012616"/>
    </source>
</evidence>
<dbReference type="GO" id="GO:0005960">
    <property type="term" value="C:glycine cleavage complex"/>
    <property type="evidence" value="ECO:0007669"/>
    <property type="project" value="InterPro"/>
</dbReference>
<dbReference type="InterPro" id="IPR006223">
    <property type="entry name" value="GcvT"/>
</dbReference>
<dbReference type="InterPro" id="IPR013977">
    <property type="entry name" value="GcvT_C"/>
</dbReference>
<comment type="catalytic activity">
    <reaction evidence="6">
        <text>N(6)-[(R)-S(8)-aminomethyldihydrolipoyl]-L-lysyl-[protein] + (6S)-5,6,7,8-tetrahydrofolate = N(6)-[(R)-dihydrolipoyl]-L-lysyl-[protein] + (6R)-5,10-methylene-5,6,7,8-tetrahydrofolate + NH4(+)</text>
        <dbReference type="Rhea" id="RHEA:16945"/>
        <dbReference type="Rhea" id="RHEA-COMP:10475"/>
        <dbReference type="Rhea" id="RHEA-COMP:10492"/>
        <dbReference type="ChEBI" id="CHEBI:15636"/>
        <dbReference type="ChEBI" id="CHEBI:28938"/>
        <dbReference type="ChEBI" id="CHEBI:57453"/>
        <dbReference type="ChEBI" id="CHEBI:83100"/>
        <dbReference type="ChEBI" id="CHEBI:83143"/>
        <dbReference type="EC" id="2.1.2.10"/>
    </reaction>
</comment>
<dbReference type="InterPro" id="IPR029043">
    <property type="entry name" value="GcvT/YgfZ_C"/>
</dbReference>
<evidence type="ECO:0000256" key="4">
    <source>
        <dbReference type="ARBA" id="ARBA00022679"/>
    </source>
</evidence>
<dbReference type="eggNOG" id="COG0404">
    <property type="taxonomic scope" value="Bacteria"/>
</dbReference>
<dbReference type="GO" id="GO:0005829">
    <property type="term" value="C:cytosol"/>
    <property type="evidence" value="ECO:0007669"/>
    <property type="project" value="TreeGrafter"/>
</dbReference>
<dbReference type="FunFam" id="3.30.70.1400:FF:000001">
    <property type="entry name" value="Aminomethyltransferase"/>
    <property type="match status" value="1"/>
</dbReference>
<name>C6BUH9_MARSD</name>
<evidence type="ECO:0000256" key="6">
    <source>
        <dbReference type="ARBA" id="ARBA00047665"/>
    </source>
</evidence>
<evidence type="ECO:0000259" key="8">
    <source>
        <dbReference type="Pfam" id="PF01571"/>
    </source>
</evidence>
<dbReference type="PANTHER" id="PTHR43757">
    <property type="entry name" value="AMINOMETHYLTRANSFERASE"/>
    <property type="match status" value="1"/>
</dbReference>
<feature type="domain" description="GCVT N-terminal" evidence="8">
    <location>
        <begin position="9"/>
        <end position="257"/>
    </location>
</feature>
<dbReference type="GO" id="GO:0004047">
    <property type="term" value="F:aminomethyltransferase activity"/>
    <property type="evidence" value="ECO:0007669"/>
    <property type="project" value="UniProtKB-EC"/>
</dbReference>
<gene>
    <name evidence="10" type="ordered locus">Desal_1927</name>
</gene>
<dbReference type="SUPFAM" id="SSF101790">
    <property type="entry name" value="Aminomethyltransferase beta-barrel domain"/>
    <property type="match status" value="1"/>
</dbReference>
<dbReference type="SUPFAM" id="SSF103025">
    <property type="entry name" value="Folate-binding domain"/>
    <property type="match status" value="1"/>
</dbReference>
<dbReference type="AlphaFoldDB" id="C6BUH9"/>
<organism evidence="10 11">
    <name type="scientific">Maridesulfovibrio salexigens (strain ATCC 14822 / DSM 2638 / NCIMB 8403 / VKM B-1763)</name>
    <name type="common">Desulfovibrio salexigens</name>
    <dbReference type="NCBI Taxonomy" id="526222"/>
    <lineage>
        <taxon>Bacteria</taxon>
        <taxon>Pseudomonadati</taxon>
        <taxon>Thermodesulfobacteriota</taxon>
        <taxon>Desulfovibrionia</taxon>
        <taxon>Desulfovibrionales</taxon>
        <taxon>Desulfovibrionaceae</taxon>
        <taxon>Maridesulfovibrio</taxon>
    </lineage>
</organism>
<keyword evidence="11" id="KW-1185">Reference proteome</keyword>
<dbReference type="InterPro" id="IPR006222">
    <property type="entry name" value="GCVT_N"/>
</dbReference>
<sequence>MTALRTTPLTEWHRENGAKLVPFAGFEMPVQYAGIIAEHKQTREKVGVFDISHMGEFKLSGKGAKDGLNKLVSQNLDTLAPGKCRYGFLPNDKGGVLDDLIIYCLAEDSYMLVVNGACEEGDFNWIDSRLPEGLNFENISYETAKIDLQGPLALDVLESVFGRDFKHLKYFNFEETEFDGYKLIISRTGYTGELGYEFYLPADKALSLWEKLVADERVEPIGLGARDTLRLECGYPLYGQDLDTEHNPREGGYGFLLPADAYTDVTELLIPLTIEGRRSARHDDIVMLDGKEVGKVTSGSFSPTLGYSIALAYVAADAAEADNFIIKTARKELEAKKAELPFYKEGTARKKLD</sequence>